<dbReference type="AlphaFoldDB" id="A0A1Y6CM15"/>
<dbReference type="Proteomes" id="UP000192917">
    <property type="component" value="Unassembled WGS sequence"/>
</dbReference>
<gene>
    <name evidence="1" type="ORF">SAMN05428998_1258</name>
</gene>
<name>A0A1Y6CM15_9PROT</name>
<accession>A0A1Y6CM15</accession>
<dbReference type="RefSeq" id="WP_218822923.1">
    <property type="nucleotide sequence ID" value="NZ_FWZX01000025.1"/>
</dbReference>
<proteinExistence type="predicted"/>
<evidence type="ECO:0000313" key="2">
    <source>
        <dbReference type="Proteomes" id="UP000192917"/>
    </source>
</evidence>
<keyword evidence="2" id="KW-1185">Reference proteome</keyword>
<reference evidence="1 2" key="1">
    <citation type="submission" date="2017-04" db="EMBL/GenBank/DDBJ databases">
        <authorList>
            <person name="Afonso C.L."/>
            <person name="Miller P.J."/>
            <person name="Scott M.A."/>
            <person name="Spackman E."/>
            <person name="Goraichik I."/>
            <person name="Dimitrov K.M."/>
            <person name="Suarez D.L."/>
            <person name="Swayne D.E."/>
        </authorList>
    </citation>
    <scope>NUCLEOTIDE SEQUENCE [LARGE SCALE GENOMIC DNA]</scope>
    <source>
        <strain evidence="1 2">USBA 355</strain>
    </source>
</reference>
<dbReference type="EMBL" id="FWZX01000025">
    <property type="protein sequence ID" value="SMF63874.1"/>
    <property type="molecule type" value="Genomic_DNA"/>
</dbReference>
<protein>
    <submittedName>
        <fullName evidence="1">Uncharacterized protein</fullName>
    </submittedName>
</protein>
<organism evidence="1 2">
    <name type="scientific">Tistlia consotensis USBA 355</name>
    <dbReference type="NCBI Taxonomy" id="560819"/>
    <lineage>
        <taxon>Bacteria</taxon>
        <taxon>Pseudomonadati</taxon>
        <taxon>Pseudomonadota</taxon>
        <taxon>Alphaproteobacteria</taxon>
        <taxon>Rhodospirillales</taxon>
        <taxon>Rhodovibrionaceae</taxon>
        <taxon>Tistlia</taxon>
    </lineage>
</organism>
<evidence type="ECO:0000313" key="1">
    <source>
        <dbReference type="EMBL" id="SMF63874.1"/>
    </source>
</evidence>
<sequence>MGGRPHGRGRTAERRVGDIEFDAGEGQCHRDLKAVYNDGTEAVWTDIDLCALHKITLYYNSSDDTTRAVGE</sequence>